<evidence type="ECO:0000259" key="4">
    <source>
        <dbReference type="PROSITE" id="PS51762"/>
    </source>
</evidence>
<evidence type="ECO:0000256" key="1">
    <source>
        <dbReference type="ARBA" id="ARBA00006865"/>
    </source>
</evidence>
<keyword evidence="3" id="KW-0732">Signal</keyword>
<evidence type="ECO:0000313" key="5">
    <source>
        <dbReference type="EMBL" id="MTH65087.1"/>
    </source>
</evidence>
<evidence type="ECO:0000313" key="6">
    <source>
        <dbReference type="Proteomes" id="UP000478740"/>
    </source>
</evidence>
<dbReference type="Gene3D" id="2.150.10.10">
    <property type="entry name" value="Serralysin-like metalloprotease, C-terminal"/>
    <property type="match status" value="1"/>
</dbReference>
<dbReference type="AlphaFoldDB" id="A0A6L6J2X3"/>
<proteinExistence type="inferred from homology"/>
<dbReference type="InterPro" id="IPR050546">
    <property type="entry name" value="Glycosyl_Hydrlase_16"/>
</dbReference>
<dbReference type="GO" id="GO:0004553">
    <property type="term" value="F:hydrolase activity, hydrolyzing O-glycosyl compounds"/>
    <property type="evidence" value="ECO:0007669"/>
    <property type="project" value="InterPro"/>
</dbReference>
<dbReference type="InterPro" id="IPR013320">
    <property type="entry name" value="ConA-like_dom_sf"/>
</dbReference>
<dbReference type="SUPFAM" id="SSF51120">
    <property type="entry name" value="beta-Roll"/>
    <property type="match status" value="2"/>
</dbReference>
<dbReference type="Gene3D" id="2.60.120.200">
    <property type="match status" value="1"/>
</dbReference>
<comment type="similarity">
    <text evidence="1">Belongs to the glycosyl hydrolase 16 family.</text>
</comment>
<evidence type="ECO:0000256" key="2">
    <source>
        <dbReference type="SAM" id="MobiDB-lite"/>
    </source>
</evidence>
<organism evidence="5 6">
    <name type="scientific">Paracoccus shanxieyensis</name>
    <dbReference type="NCBI Taxonomy" id="2675752"/>
    <lineage>
        <taxon>Bacteria</taxon>
        <taxon>Pseudomonadati</taxon>
        <taxon>Pseudomonadota</taxon>
        <taxon>Alphaproteobacteria</taxon>
        <taxon>Rhodobacterales</taxon>
        <taxon>Paracoccaceae</taxon>
        <taxon>Paracoccus</taxon>
    </lineage>
</organism>
<name>A0A6L6J2X3_9RHOB</name>
<dbReference type="SUPFAM" id="SSF49899">
    <property type="entry name" value="Concanavalin A-like lectins/glucanases"/>
    <property type="match status" value="1"/>
</dbReference>
<dbReference type="InterPro" id="IPR011049">
    <property type="entry name" value="Serralysin-like_metalloprot_C"/>
</dbReference>
<comment type="caution">
    <text evidence="5">The sequence shown here is derived from an EMBL/GenBank/DDBJ whole genome shotgun (WGS) entry which is preliminary data.</text>
</comment>
<dbReference type="Proteomes" id="UP000478740">
    <property type="component" value="Unassembled WGS sequence"/>
</dbReference>
<reference evidence="5 6" key="1">
    <citation type="submission" date="2019-11" db="EMBL/GenBank/DDBJ databases">
        <authorList>
            <person name="Dong K."/>
        </authorList>
    </citation>
    <scope>NUCLEOTIDE SEQUENCE [LARGE SCALE GENOMIC DNA]</scope>
    <source>
        <strain evidence="5 6">DK608</strain>
    </source>
</reference>
<evidence type="ECO:0000256" key="3">
    <source>
        <dbReference type="SAM" id="SignalP"/>
    </source>
</evidence>
<dbReference type="GO" id="GO:0005975">
    <property type="term" value="P:carbohydrate metabolic process"/>
    <property type="evidence" value="ECO:0007669"/>
    <property type="project" value="InterPro"/>
</dbReference>
<keyword evidence="6" id="KW-1185">Reference proteome</keyword>
<dbReference type="PANTHER" id="PTHR10963">
    <property type="entry name" value="GLYCOSYL HYDROLASE-RELATED"/>
    <property type="match status" value="1"/>
</dbReference>
<dbReference type="PANTHER" id="PTHR10963:SF60">
    <property type="entry name" value="GRAM-NEGATIVE BACTERIA-BINDING PROTEIN 1-RELATED"/>
    <property type="match status" value="1"/>
</dbReference>
<sequence length="719" mass="77159">MFMIAFSKNPTAPAISLLVALAGSTAHAQQQSPQPPDLSGFELIFRDDFDAAGLNAYRNGKGLWSTSSRRDDIMTNGPKSVFLSDATTTQDGGPVGIDPLRLADGRLRIGAGVIPDDKRALVQSALANVGRSDQADKVRYYTGMVSLADTWAQAYGYYEITARIPEGKGHWPAFWLAPAGIGWPPEIDIFEAYSRGVGGRPTPNDDKFSVASFFDRLDLQGNPTQAVDFTNPFDLDADGNPAAPMVKTHQQGEQFIFQDIVNARQKFGADMHAEDWTWAAAWTPEKITFYFGRDHDSLIPFYSTPVPPDLTTPMYVIINDQISSHWGWDPVRGLDHLTFADGNEFSIESVSVYALHPDRELRGEGDGATIIDDTRASRISGTDGRDVIVTGGGAGQDFVALGGGADVLHVMRGTGNVIVSDFGSDDHIVLEGFHFDGPQGAMARLTQVGGDVWLANGAYPADPQTVIFRNTRVEDIRPEQLVVRWSVTPDRTASLTVSNEPLADAQGSGHVHATARDMKLTDAGSSAEQVVLQGDAGDQEYRVSRRNTQIVEQPQGGVDSVVAMAGFALPANVENITAAQGARGLELTGNDQDNRIESNAKGNRLRGGPGNDLIISHGGPDWIVHAAGDGDDVVEGFTPQSRILLEGHPATDPAQIMARLHAEGGQVVLDLGAGGSITFRDTVLADFTPQNFLLRNSGGDWGQGQGLPFLRPQPAGVPE</sequence>
<dbReference type="RefSeq" id="WP_155044971.1">
    <property type="nucleotide sequence ID" value="NZ_WMIH01000011.1"/>
</dbReference>
<feature type="chain" id="PRO_5026928461" evidence="3">
    <location>
        <begin position="29"/>
        <end position="719"/>
    </location>
</feature>
<feature type="signal peptide" evidence="3">
    <location>
        <begin position="1"/>
        <end position="28"/>
    </location>
</feature>
<gene>
    <name evidence="5" type="ORF">GL284_12510</name>
</gene>
<accession>A0A6L6J2X3</accession>
<dbReference type="PROSITE" id="PS51762">
    <property type="entry name" value="GH16_2"/>
    <property type="match status" value="1"/>
</dbReference>
<protein>
    <submittedName>
        <fullName evidence="5">Family 16 glycosylhydrolase</fullName>
    </submittedName>
</protein>
<feature type="domain" description="GH16" evidence="4">
    <location>
        <begin position="27"/>
        <end position="358"/>
    </location>
</feature>
<dbReference type="EMBL" id="WMII01000011">
    <property type="protein sequence ID" value="MTH65087.1"/>
    <property type="molecule type" value="Genomic_DNA"/>
</dbReference>
<feature type="region of interest" description="Disordered" evidence="2">
    <location>
        <begin position="588"/>
        <end position="609"/>
    </location>
</feature>
<dbReference type="InterPro" id="IPR000757">
    <property type="entry name" value="Beta-glucanase-like"/>
</dbReference>